<protein>
    <submittedName>
        <fullName evidence="3">Uncharacterized protein</fullName>
    </submittedName>
</protein>
<organism evidence="3 4">
    <name type="scientific">Ladona fulva</name>
    <name type="common">Scarce chaser dragonfly</name>
    <name type="synonym">Libellula fulva</name>
    <dbReference type="NCBI Taxonomy" id="123851"/>
    <lineage>
        <taxon>Eukaryota</taxon>
        <taxon>Metazoa</taxon>
        <taxon>Ecdysozoa</taxon>
        <taxon>Arthropoda</taxon>
        <taxon>Hexapoda</taxon>
        <taxon>Insecta</taxon>
        <taxon>Pterygota</taxon>
        <taxon>Palaeoptera</taxon>
        <taxon>Odonata</taxon>
        <taxon>Epiprocta</taxon>
        <taxon>Anisoptera</taxon>
        <taxon>Libelluloidea</taxon>
        <taxon>Libellulidae</taxon>
        <taxon>Ladona</taxon>
    </lineage>
</organism>
<dbReference type="EMBL" id="KZ308535">
    <property type="protein sequence ID" value="KAG8231141.1"/>
    <property type="molecule type" value="Genomic_DNA"/>
</dbReference>
<evidence type="ECO:0000313" key="4">
    <source>
        <dbReference type="Proteomes" id="UP000792457"/>
    </source>
</evidence>
<evidence type="ECO:0000256" key="1">
    <source>
        <dbReference type="SAM" id="MobiDB-lite"/>
    </source>
</evidence>
<name>A0A8K0P2G8_LADFU</name>
<feature type="signal peptide" evidence="2">
    <location>
        <begin position="1"/>
        <end position="15"/>
    </location>
</feature>
<comment type="caution">
    <text evidence="3">The sequence shown here is derived from an EMBL/GenBank/DDBJ whole genome shotgun (WGS) entry which is preliminary data.</text>
</comment>
<sequence length="284" mass="30635">MFLIVSSFFAVNLEGMAVTRTMMMEPGTITTRRIATLTEAPVAGRGSRSRQAAELAWEPSTDTASGPCRTPGPSKPPRESAVTRGPKRGTSTGREHPPFSSRLTKQRKTNELPDYSTRFPPPSPEERPPARWGIQPWGRDLAGGSCVARQAIALGIQGERSLTSVKNYEATRSLTGPREHLLSHSHQKGRKTSIVFIKFVDEFIVGDQGGFEKEICVFWRLDLGGEEVLLGGTWGGVAVMGGGVEDGELCGGGGEGGCVSGAIVLLPPLENLAQKAERPLLRRW</sequence>
<gene>
    <name evidence="3" type="ORF">J437_LFUL009846</name>
</gene>
<dbReference type="AlphaFoldDB" id="A0A8K0P2G8"/>
<reference evidence="3" key="2">
    <citation type="submission" date="2017-10" db="EMBL/GenBank/DDBJ databases">
        <title>Ladona fulva Genome sequencing and assembly.</title>
        <authorList>
            <person name="Murali S."/>
            <person name="Richards S."/>
            <person name="Bandaranaike D."/>
            <person name="Bellair M."/>
            <person name="Blankenburg K."/>
            <person name="Chao H."/>
            <person name="Dinh H."/>
            <person name="Doddapaneni H."/>
            <person name="Dugan-Rocha S."/>
            <person name="Elkadiri S."/>
            <person name="Gnanaolivu R."/>
            <person name="Hernandez B."/>
            <person name="Skinner E."/>
            <person name="Javaid M."/>
            <person name="Lee S."/>
            <person name="Li M."/>
            <person name="Ming W."/>
            <person name="Munidasa M."/>
            <person name="Muniz J."/>
            <person name="Nguyen L."/>
            <person name="Hughes D."/>
            <person name="Osuji N."/>
            <person name="Pu L.-L."/>
            <person name="Puazo M."/>
            <person name="Qu C."/>
            <person name="Quiroz J."/>
            <person name="Raj R."/>
            <person name="Weissenberger G."/>
            <person name="Xin Y."/>
            <person name="Zou X."/>
            <person name="Han Y."/>
            <person name="Worley K."/>
            <person name="Muzny D."/>
            <person name="Gibbs R."/>
        </authorList>
    </citation>
    <scope>NUCLEOTIDE SEQUENCE</scope>
    <source>
        <strain evidence="3">Sampled in the wild</strain>
    </source>
</reference>
<evidence type="ECO:0000313" key="3">
    <source>
        <dbReference type="EMBL" id="KAG8231141.1"/>
    </source>
</evidence>
<feature type="region of interest" description="Disordered" evidence="1">
    <location>
        <begin position="40"/>
        <end position="131"/>
    </location>
</feature>
<feature type="chain" id="PRO_5035477886" evidence="2">
    <location>
        <begin position="16"/>
        <end position="284"/>
    </location>
</feature>
<evidence type="ECO:0000256" key="2">
    <source>
        <dbReference type="SAM" id="SignalP"/>
    </source>
</evidence>
<keyword evidence="4" id="KW-1185">Reference proteome</keyword>
<accession>A0A8K0P2G8</accession>
<keyword evidence="2" id="KW-0732">Signal</keyword>
<dbReference type="Proteomes" id="UP000792457">
    <property type="component" value="Unassembled WGS sequence"/>
</dbReference>
<reference evidence="3" key="1">
    <citation type="submission" date="2013-04" db="EMBL/GenBank/DDBJ databases">
        <authorList>
            <person name="Qu J."/>
            <person name="Murali S.C."/>
            <person name="Bandaranaike D."/>
            <person name="Bellair M."/>
            <person name="Blankenburg K."/>
            <person name="Chao H."/>
            <person name="Dinh H."/>
            <person name="Doddapaneni H."/>
            <person name="Downs B."/>
            <person name="Dugan-Rocha S."/>
            <person name="Elkadiri S."/>
            <person name="Gnanaolivu R.D."/>
            <person name="Hernandez B."/>
            <person name="Javaid M."/>
            <person name="Jayaseelan J.C."/>
            <person name="Lee S."/>
            <person name="Li M."/>
            <person name="Ming W."/>
            <person name="Munidasa M."/>
            <person name="Muniz J."/>
            <person name="Nguyen L."/>
            <person name="Ongeri F."/>
            <person name="Osuji N."/>
            <person name="Pu L.-L."/>
            <person name="Puazo M."/>
            <person name="Qu C."/>
            <person name="Quiroz J."/>
            <person name="Raj R."/>
            <person name="Weissenberger G."/>
            <person name="Xin Y."/>
            <person name="Zou X."/>
            <person name="Han Y."/>
            <person name="Richards S."/>
            <person name="Worley K."/>
            <person name="Muzny D."/>
            <person name="Gibbs R."/>
        </authorList>
    </citation>
    <scope>NUCLEOTIDE SEQUENCE</scope>
    <source>
        <strain evidence="3">Sampled in the wild</strain>
    </source>
</reference>
<proteinExistence type="predicted"/>